<dbReference type="EMBL" id="UGOD01000006">
    <property type="protein sequence ID" value="STX81545.1"/>
    <property type="molecule type" value="Genomic_DNA"/>
</dbReference>
<keyword evidence="3" id="KW-1185">Reference proteome</keyword>
<proteinExistence type="predicted"/>
<feature type="transmembrane region" description="Helical" evidence="1">
    <location>
        <begin position="97"/>
        <end position="116"/>
    </location>
</feature>
<accession>A0A378KD51</accession>
<feature type="transmembrane region" description="Helical" evidence="1">
    <location>
        <begin position="122"/>
        <end position="144"/>
    </location>
</feature>
<name>A0A378KD51_9GAMM</name>
<evidence type="ECO:0000313" key="2">
    <source>
        <dbReference type="EMBL" id="STX81545.1"/>
    </source>
</evidence>
<sequence length="154" mass="18222">MNLVMERFIKYKSEMGRIFALFSLTVINGSLLYLIYLYITVACSMKVDNILHIPYEPSGMQLFFYFISFPFFMIIATLSVLHSYYYNLRKSLTSGIVFIWLSYFILILYVDLVVHYPTGNDLLYYGTLTISVIAIFYILYLTYYQVINLNKFQK</sequence>
<evidence type="ECO:0000313" key="3">
    <source>
        <dbReference type="Proteomes" id="UP000254794"/>
    </source>
</evidence>
<keyword evidence="1" id="KW-0812">Transmembrane</keyword>
<feature type="transmembrane region" description="Helical" evidence="1">
    <location>
        <begin position="62"/>
        <end position="85"/>
    </location>
</feature>
<dbReference type="Proteomes" id="UP000254794">
    <property type="component" value="Unassembled WGS sequence"/>
</dbReference>
<gene>
    <name evidence="2" type="ORF">NCTC13316_03418</name>
</gene>
<evidence type="ECO:0000256" key="1">
    <source>
        <dbReference type="SAM" id="Phobius"/>
    </source>
</evidence>
<dbReference type="AlphaFoldDB" id="A0A378KD51"/>
<feature type="transmembrane region" description="Helical" evidence="1">
    <location>
        <begin position="21"/>
        <end position="42"/>
    </location>
</feature>
<organism evidence="2 3">
    <name type="scientific">Legionella busanensis</name>
    <dbReference type="NCBI Taxonomy" id="190655"/>
    <lineage>
        <taxon>Bacteria</taxon>
        <taxon>Pseudomonadati</taxon>
        <taxon>Pseudomonadota</taxon>
        <taxon>Gammaproteobacteria</taxon>
        <taxon>Legionellales</taxon>
        <taxon>Legionellaceae</taxon>
        <taxon>Legionella</taxon>
    </lineage>
</organism>
<keyword evidence="1" id="KW-0472">Membrane</keyword>
<protein>
    <recommendedName>
        <fullName evidence="4">Transmembrane protein</fullName>
    </recommendedName>
</protein>
<evidence type="ECO:0008006" key="4">
    <source>
        <dbReference type="Google" id="ProtNLM"/>
    </source>
</evidence>
<reference evidence="2 3" key="1">
    <citation type="submission" date="2018-06" db="EMBL/GenBank/DDBJ databases">
        <authorList>
            <consortium name="Pathogen Informatics"/>
            <person name="Doyle S."/>
        </authorList>
    </citation>
    <scope>NUCLEOTIDE SEQUENCE [LARGE SCALE GENOMIC DNA]</scope>
    <source>
        <strain evidence="2 3">NCTC13316</strain>
    </source>
</reference>
<keyword evidence="1" id="KW-1133">Transmembrane helix</keyword>